<dbReference type="SUPFAM" id="SSF53850">
    <property type="entry name" value="Periplasmic binding protein-like II"/>
    <property type="match status" value="1"/>
</dbReference>
<reference evidence="4" key="1">
    <citation type="submission" date="2019-08" db="EMBL/GenBank/DDBJ databases">
        <authorList>
            <person name="Kucharzyk K."/>
            <person name="Murdoch R.W."/>
            <person name="Higgins S."/>
            <person name="Loffler F."/>
        </authorList>
    </citation>
    <scope>NUCLEOTIDE SEQUENCE</scope>
</reference>
<organism evidence="4">
    <name type="scientific">bioreactor metagenome</name>
    <dbReference type="NCBI Taxonomy" id="1076179"/>
    <lineage>
        <taxon>unclassified sequences</taxon>
        <taxon>metagenomes</taxon>
        <taxon>ecological metagenomes</taxon>
    </lineage>
</organism>
<dbReference type="Pfam" id="PF03480">
    <property type="entry name" value="DctP"/>
    <property type="match status" value="1"/>
</dbReference>
<protein>
    <submittedName>
        <fullName evidence="4">Sialic acid-binding periplasmic protein SiaP</fullName>
    </submittedName>
</protein>
<sequence>MILIAMVSAASAAEMTLRFAGQFPPDHTATGFMKEVAKEVTAKSNGRIDVRIFPANQLGDYTLVYEELIRGTIDMALISVPSQFDPRMELVYINGFVTGYDGIKKAFQPKGWIATKMDEFHTRLGVKFLGFNVEGMIGLGSTKPVRDPLDPKVNKGVLTRVPFMDVYKTGVEAMGYKTISLPYADIFQAMQTGVCDAVSSIPPALAYTVLKDAMKYWYQTNYSLENESYLMSQKTWSKLKPADQKIIFDAVTKVAAKSIDQAKKDDAHYMDLMRKKGIKVFTYTDKELAPIQEAISKSWVKLEANMGKDLMDEFRKQFAPKSK</sequence>
<dbReference type="PANTHER" id="PTHR33376:SF7">
    <property type="entry name" value="C4-DICARBOXYLATE-BINDING PROTEIN DCTB"/>
    <property type="match status" value="1"/>
</dbReference>
<evidence type="ECO:0000256" key="3">
    <source>
        <dbReference type="ARBA" id="ARBA00022729"/>
    </source>
</evidence>
<evidence type="ECO:0000256" key="1">
    <source>
        <dbReference type="ARBA" id="ARBA00009023"/>
    </source>
</evidence>
<keyword evidence="3" id="KW-0732">Signal</keyword>
<accession>A0A645DIK7</accession>
<dbReference type="InterPro" id="IPR038404">
    <property type="entry name" value="TRAP_DctP_sf"/>
</dbReference>
<comment type="caution">
    <text evidence="4">The sequence shown here is derived from an EMBL/GenBank/DDBJ whole genome shotgun (WGS) entry which is preliminary data.</text>
</comment>
<dbReference type="Gene3D" id="3.40.190.170">
    <property type="entry name" value="Bacterial extracellular solute-binding protein, family 7"/>
    <property type="match status" value="1"/>
</dbReference>
<keyword evidence="2" id="KW-0813">Transport</keyword>
<evidence type="ECO:0000313" key="4">
    <source>
        <dbReference type="EMBL" id="MPM88432.1"/>
    </source>
</evidence>
<dbReference type="AlphaFoldDB" id="A0A645DIK7"/>
<proteinExistence type="inferred from homology"/>
<dbReference type="EMBL" id="VSSQ01036053">
    <property type="protein sequence ID" value="MPM88432.1"/>
    <property type="molecule type" value="Genomic_DNA"/>
</dbReference>
<dbReference type="InterPro" id="IPR018389">
    <property type="entry name" value="DctP_fam"/>
</dbReference>
<dbReference type="GO" id="GO:0055085">
    <property type="term" value="P:transmembrane transport"/>
    <property type="evidence" value="ECO:0007669"/>
    <property type="project" value="InterPro"/>
</dbReference>
<comment type="similarity">
    <text evidence="1">Belongs to the bacterial solute-binding protein 7 family.</text>
</comment>
<name>A0A645DIK7_9ZZZZ</name>
<dbReference type="PANTHER" id="PTHR33376">
    <property type="match status" value="1"/>
</dbReference>
<dbReference type="NCBIfam" id="NF037995">
    <property type="entry name" value="TRAP_S1"/>
    <property type="match status" value="1"/>
</dbReference>
<gene>
    <name evidence="4" type="primary">siaP_13</name>
    <name evidence="4" type="ORF">SDC9_135536</name>
</gene>
<evidence type="ECO:0000256" key="2">
    <source>
        <dbReference type="ARBA" id="ARBA00022448"/>
    </source>
</evidence>